<reference evidence="2 3" key="1">
    <citation type="journal article" date="2023" name="bioRxiv">
        <title>Conserved and derived expression patterns and positive selection on dental genes reveal complex evolutionary context of ever-growing rodent molars.</title>
        <authorList>
            <person name="Calamari Z.T."/>
            <person name="Song A."/>
            <person name="Cohen E."/>
            <person name="Akter M."/>
            <person name="Roy R.D."/>
            <person name="Hallikas O."/>
            <person name="Christensen M.M."/>
            <person name="Li P."/>
            <person name="Marangoni P."/>
            <person name="Jernvall J."/>
            <person name="Klein O.D."/>
        </authorList>
    </citation>
    <scope>NUCLEOTIDE SEQUENCE [LARGE SCALE GENOMIC DNA]</scope>
    <source>
        <strain evidence="2">V071</strain>
    </source>
</reference>
<evidence type="ECO:0000313" key="2">
    <source>
        <dbReference type="EMBL" id="KAK7805803.1"/>
    </source>
</evidence>
<keyword evidence="3" id="KW-1185">Reference proteome</keyword>
<feature type="region of interest" description="Disordered" evidence="1">
    <location>
        <begin position="100"/>
        <end position="146"/>
    </location>
</feature>
<proteinExistence type="predicted"/>
<accession>A0AAW0HUI8</accession>
<comment type="caution">
    <text evidence="2">The sequence shown here is derived from an EMBL/GenBank/DDBJ whole genome shotgun (WGS) entry which is preliminary data.</text>
</comment>
<name>A0AAW0HUI8_MYOGA</name>
<evidence type="ECO:0000313" key="3">
    <source>
        <dbReference type="Proteomes" id="UP001488838"/>
    </source>
</evidence>
<sequence length="200" mass="20428">MSAAERAFGEKKPRLIVVHWPKAPAAGSAVGYCARPSTASIGVRVRGGESVCCGLVVLAAAVEAAWNGLWGPGGAGSASAWSAPQAARAVPAAVNCPKRLLRPRETSGPAPGESLPRWPGGGGVAMATASPAADGGRGRPWEGGLVSWPPAPPLTLPWTWMGPNWGQHPGHWGFPALTEPSVSPAASLGIFEVRRGENPV</sequence>
<evidence type="ECO:0000256" key="1">
    <source>
        <dbReference type="SAM" id="MobiDB-lite"/>
    </source>
</evidence>
<dbReference type="Proteomes" id="UP001488838">
    <property type="component" value="Unassembled WGS sequence"/>
</dbReference>
<dbReference type="EMBL" id="JBBHLL010000326">
    <property type="protein sequence ID" value="KAK7805803.1"/>
    <property type="molecule type" value="Genomic_DNA"/>
</dbReference>
<feature type="non-terminal residue" evidence="2">
    <location>
        <position position="200"/>
    </location>
</feature>
<dbReference type="AlphaFoldDB" id="A0AAW0HUI8"/>
<protein>
    <submittedName>
        <fullName evidence="2">Uncharacterized protein</fullName>
    </submittedName>
</protein>
<organism evidence="2 3">
    <name type="scientific">Myodes glareolus</name>
    <name type="common">Bank vole</name>
    <name type="synonym">Clethrionomys glareolus</name>
    <dbReference type="NCBI Taxonomy" id="447135"/>
    <lineage>
        <taxon>Eukaryota</taxon>
        <taxon>Metazoa</taxon>
        <taxon>Chordata</taxon>
        <taxon>Craniata</taxon>
        <taxon>Vertebrata</taxon>
        <taxon>Euteleostomi</taxon>
        <taxon>Mammalia</taxon>
        <taxon>Eutheria</taxon>
        <taxon>Euarchontoglires</taxon>
        <taxon>Glires</taxon>
        <taxon>Rodentia</taxon>
        <taxon>Myomorpha</taxon>
        <taxon>Muroidea</taxon>
        <taxon>Cricetidae</taxon>
        <taxon>Arvicolinae</taxon>
        <taxon>Myodes</taxon>
    </lineage>
</organism>
<gene>
    <name evidence="2" type="ORF">U0070_003858</name>
</gene>